<dbReference type="SUPFAM" id="SSF51905">
    <property type="entry name" value="FAD/NAD(P)-binding domain"/>
    <property type="match status" value="1"/>
</dbReference>
<dbReference type="InterPro" id="IPR036188">
    <property type="entry name" value="FAD/NAD-bd_sf"/>
</dbReference>
<evidence type="ECO:0000313" key="2">
    <source>
        <dbReference type="EMBL" id="SFO11057.1"/>
    </source>
</evidence>
<dbReference type="GO" id="GO:0071949">
    <property type="term" value="F:FAD binding"/>
    <property type="evidence" value="ECO:0007669"/>
    <property type="project" value="InterPro"/>
</dbReference>
<reference evidence="2 3" key="1">
    <citation type="submission" date="2016-10" db="EMBL/GenBank/DDBJ databases">
        <authorList>
            <person name="de Groot N.N."/>
        </authorList>
    </citation>
    <scope>NUCLEOTIDE SEQUENCE [LARGE SCALE GENOMIC DNA]</scope>
    <source>
        <strain evidence="2 3">DSM 44637</strain>
    </source>
</reference>
<dbReference type="AlphaFoldDB" id="A0A1I5EHT8"/>
<dbReference type="Proteomes" id="UP000199137">
    <property type="component" value="Unassembled WGS sequence"/>
</dbReference>
<gene>
    <name evidence="2" type="ORF">SAMN05421854_101649</name>
</gene>
<dbReference type="EMBL" id="FOWC01000001">
    <property type="protein sequence ID" value="SFO11057.1"/>
    <property type="molecule type" value="Genomic_DNA"/>
</dbReference>
<evidence type="ECO:0000259" key="1">
    <source>
        <dbReference type="Pfam" id="PF01494"/>
    </source>
</evidence>
<dbReference type="Pfam" id="PF01494">
    <property type="entry name" value="FAD_binding_3"/>
    <property type="match status" value="1"/>
</dbReference>
<dbReference type="PANTHER" id="PTHR46865">
    <property type="entry name" value="OXIDOREDUCTASE-RELATED"/>
    <property type="match status" value="1"/>
</dbReference>
<organism evidence="2 3">
    <name type="scientific">Amycolatopsis rubida</name>
    <dbReference type="NCBI Taxonomy" id="112413"/>
    <lineage>
        <taxon>Bacteria</taxon>
        <taxon>Bacillati</taxon>
        <taxon>Actinomycetota</taxon>
        <taxon>Actinomycetes</taxon>
        <taxon>Pseudonocardiales</taxon>
        <taxon>Pseudonocardiaceae</taxon>
        <taxon>Amycolatopsis</taxon>
    </lineage>
</organism>
<sequence>MTRRSLLVSGASIAGPALASRLARSGWDVTIVERFDHLREEGQNVDIRGVGRQVLRKMGLEEAVRAAHTGEVGTRFVDGHGRVVAEFRAGEGDSGGGTAEIEILRGQLSRLLYEQSADETTYRFGDQIQALHDDGTGVDVGFQSGRTQRFDAVVIAEGLRSRTRAMLMPDARPHELGLYTAHLAIPRSTADNAWWRTIFCGRGRMLFLRPDNIGTTRAGLFFLSDVRGLDRLTPEDTVSVLRKTYADVGWEGPRVLAEMDNGSLYLEDVGQAKLPTWHQGRVALLGDAAYCASPISGMGTTLALTGAYILAGELMANEDPRTAFGQYEHRMRPLVTEAQRLFPGAPQVTMPRSQAHRIAIHAALRMASTPLARRLAKAAGKVGKTRSEAIALPEYA</sequence>
<dbReference type="Gene3D" id="3.50.50.60">
    <property type="entry name" value="FAD/NAD(P)-binding domain"/>
    <property type="match status" value="1"/>
</dbReference>
<protein>
    <submittedName>
        <fullName evidence="2">2-polyprenyl-6-methoxyphenol hydroxylase</fullName>
    </submittedName>
</protein>
<dbReference type="Gene3D" id="3.30.9.10">
    <property type="entry name" value="D-Amino Acid Oxidase, subunit A, domain 2"/>
    <property type="match status" value="1"/>
</dbReference>
<dbReference type="RefSeq" id="WP_093572160.1">
    <property type="nucleotide sequence ID" value="NZ_FOWC01000001.1"/>
</dbReference>
<accession>A0A1I5EHT8</accession>
<dbReference type="InterPro" id="IPR051704">
    <property type="entry name" value="FAD_aromatic-hydroxylase"/>
</dbReference>
<name>A0A1I5EHT8_9PSEU</name>
<proteinExistence type="predicted"/>
<feature type="domain" description="FAD-binding" evidence="1">
    <location>
        <begin position="7"/>
        <end position="336"/>
    </location>
</feature>
<dbReference type="InterPro" id="IPR002938">
    <property type="entry name" value="FAD-bd"/>
</dbReference>
<dbReference type="STRING" id="112413.SAMN05421854_101649"/>
<dbReference type="OrthoDB" id="4293235at2"/>
<dbReference type="PANTHER" id="PTHR46865:SF2">
    <property type="entry name" value="MONOOXYGENASE"/>
    <property type="match status" value="1"/>
</dbReference>
<dbReference type="PRINTS" id="PR00420">
    <property type="entry name" value="RNGMNOXGNASE"/>
</dbReference>
<evidence type="ECO:0000313" key="3">
    <source>
        <dbReference type="Proteomes" id="UP000199137"/>
    </source>
</evidence>